<dbReference type="Gene3D" id="2.40.30.330">
    <property type="entry name" value="Pre-mRNA cleavage complex subunit Clp1, C-terminal domain"/>
    <property type="match status" value="1"/>
</dbReference>
<dbReference type="HAMAP" id="MF_03035">
    <property type="entry name" value="Clp1"/>
    <property type="match status" value="1"/>
</dbReference>
<dbReference type="OrthoDB" id="258143at2759"/>
<comment type="function">
    <text evidence="8">Required for endonucleolytic cleavage during polyadenylation-dependent pre-mRNA 3'-end formation.</text>
</comment>
<feature type="binding site" evidence="8">
    <location>
        <position position="71"/>
    </location>
    <ligand>
        <name>ATP</name>
        <dbReference type="ChEBI" id="CHEBI:30616"/>
    </ligand>
</feature>
<feature type="region of interest" description="Disordered" evidence="9">
    <location>
        <begin position="420"/>
        <end position="462"/>
    </location>
</feature>
<feature type="domain" description="Clp1 P-loop" evidence="12">
    <location>
        <begin position="249"/>
        <end position="430"/>
    </location>
</feature>
<proteinExistence type="inferred from homology"/>
<dbReference type="AlphaFoldDB" id="A0A5E8BUB5"/>
<dbReference type="PANTHER" id="PTHR12755">
    <property type="entry name" value="CLEAVAGE/POLYADENYLATION FACTOR IA SUBUNIT CLP1P"/>
    <property type="match status" value="1"/>
</dbReference>
<dbReference type="InterPro" id="IPR045116">
    <property type="entry name" value="Clp1/Grc3"/>
</dbReference>
<evidence type="ECO:0000256" key="1">
    <source>
        <dbReference type="ARBA" id="ARBA00004123"/>
    </source>
</evidence>
<evidence type="ECO:0000259" key="12">
    <source>
        <dbReference type="Pfam" id="PF16575"/>
    </source>
</evidence>
<evidence type="ECO:0000313" key="13">
    <source>
        <dbReference type="EMBL" id="VVT54229.1"/>
    </source>
</evidence>
<evidence type="ECO:0000256" key="7">
    <source>
        <dbReference type="ARBA" id="ARBA00023242"/>
    </source>
</evidence>
<dbReference type="InterPro" id="IPR038239">
    <property type="entry name" value="Clp1_N_sf"/>
</dbReference>
<feature type="region of interest" description="Disordered" evidence="9">
    <location>
        <begin position="143"/>
        <end position="192"/>
    </location>
</feature>
<dbReference type="InterPro" id="IPR038238">
    <property type="entry name" value="Clp1_C_sf"/>
</dbReference>
<dbReference type="InterPro" id="IPR028606">
    <property type="entry name" value="Clp1"/>
</dbReference>
<dbReference type="Pfam" id="PF16573">
    <property type="entry name" value="CLP1_N"/>
    <property type="match status" value="1"/>
</dbReference>
<dbReference type="Pfam" id="PF06807">
    <property type="entry name" value="Clp1"/>
    <property type="match status" value="1"/>
</dbReference>
<evidence type="ECO:0000256" key="4">
    <source>
        <dbReference type="ARBA" id="ARBA00022664"/>
    </source>
</evidence>
<evidence type="ECO:0000256" key="9">
    <source>
        <dbReference type="SAM" id="MobiDB-lite"/>
    </source>
</evidence>
<dbReference type="GO" id="GO:0031124">
    <property type="term" value="P:mRNA 3'-end processing"/>
    <property type="evidence" value="ECO:0007669"/>
    <property type="project" value="UniProtKB-UniRule"/>
</dbReference>
<keyword evidence="4 8" id="KW-0507">mRNA processing</keyword>
<name>A0A5E8BUB5_9ASCO</name>
<comment type="subcellular location">
    <subcellularLocation>
        <location evidence="1 8">Nucleus</location>
    </subcellularLocation>
</comment>
<dbReference type="GO" id="GO:0006388">
    <property type="term" value="P:tRNA splicing, via endonucleolytic cleavage and ligation"/>
    <property type="evidence" value="ECO:0007669"/>
    <property type="project" value="TreeGrafter"/>
</dbReference>
<dbReference type="GO" id="GO:0005524">
    <property type="term" value="F:ATP binding"/>
    <property type="evidence" value="ECO:0007669"/>
    <property type="project" value="UniProtKB-UniRule"/>
</dbReference>
<dbReference type="Gene3D" id="3.40.50.300">
    <property type="entry name" value="P-loop containing nucleotide triphosphate hydrolases"/>
    <property type="match status" value="1"/>
</dbReference>
<gene>
    <name evidence="8" type="primary">CLP1</name>
    <name evidence="13" type="ORF">SAPINGB_P003971</name>
</gene>
<feature type="binding site" evidence="8">
    <location>
        <position position="32"/>
    </location>
    <ligand>
        <name>ATP</name>
        <dbReference type="ChEBI" id="CHEBI:30616"/>
    </ligand>
</feature>
<feature type="domain" description="Clp1 N-terminal" evidence="11">
    <location>
        <begin position="26"/>
        <end position="86"/>
    </location>
</feature>
<feature type="compositionally biased region" description="Polar residues" evidence="9">
    <location>
        <begin position="420"/>
        <end position="429"/>
    </location>
</feature>
<dbReference type="SUPFAM" id="SSF52540">
    <property type="entry name" value="P-loop containing nucleoside triphosphate hydrolases"/>
    <property type="match status" value="1"/>
</dbReference>
<keyword evidence="5 8" id="KW-0547">Nucleotide-binding</keyword>
<dbReference type="GO" id="GO:0051731">
    <property type="term" value="F:polynucleotide 5'-hydroxyl-kinase activity"/>
    <property type="evidence" value="ECO:0007669"/>
    <property type="project" value="InterPro"/>
</dbReference>
<evidence type="ECO:0000256" key="3">
    <source>
        <dbReference type="ARBA" id="ARBA00019824"/>
    </source>
</evidence>
<feature type="compositionally biased region" description="Polar residues" evidence="9">
    <location>
        <begin position="442"/>
        <end position="462"/>
    </location>
</feature>
<dbReference type="Gene3D" id="2.60.120.1030">
    <property type="entry name" value="Clp1, DNA binding domain"/>
    <property type="match status" value="1"/>
</dbReference>
<evidence type="ECO:0000259" key="11">
    <source>
        <dbReference type="Pfam" id="PF16573"/>
    </source>
</evidence>
<organism evidence="13 14">
    <name type="scientific">Magnusiomyces paraingens</name>
    <dbReference type="NCBI Taxonomy" id="2606893"/>
    <lineage>
        <taxon>Eukaryota</taxon>
        <taxon>Fungi</taxon>
        <taxon>Dikarya</taxon>
        <taxon>Ascomycota</taxon>
        <taxon>Saccharomycotina</taxon>
        <taxon>Dipodascomycetes</taxon>
        <taxon>Dipodascales</taxon>
        <taxon>Dipodascaceae</taxon>
        <taxon>Magnusiomyces</taxon>
    </lineage>
</organism>
<reference evidence="13 14" key="1">
    <citation type="submission" date="2019-09" db="EMBL/GenBank/DDBJ databases">
        <authorList>
            <person name="Brejova B."/>
        </authorList>
    </citation>
    <scope>NUCLEOTIDE SEQUENCE [LARGE SCALE GENOMIC DNA]</scope>
</reference>
<dbReference type="InterPro" id="IPR010655">
    <property type="entry name" value="Clp1_C"/>
</dbReference>
<accession>A0A5E8BUB5</accession>
<keyword evidence="6 8" id="KW-0067">ATP-binding</keyword>
<evidence type="ECO:0000256" key="2">
    <source>
        <dbReference type="ARBA" id="ARBA00018706"/>
    </source>
</evidence>
<sequence length="663" mass="71225">MAANIPGFNSFSTVDTNGKPETSVITLQPHYEWRFEIPQRCKYSIKLLKGTAEIFGTEITQGPEYVFANYKGAIYTWHGCTFEYKNISKNSLGMQTLGLASIRGSGSGASAASYKPSGNATGISTASGSGSLGSGTSNFSDFLPGGGFEGSTVDDDDDDDKKKTNPNQEPGNPDGSETKNNNAVPTPTSAPVINNTVISEHISDKTEMTFYANLHFAFENIRQKQALELPSNSSSPPSTNASPRVLLLGPRDCGKTSLCKTLVSYDCKRGRTPVVVNLDPVESVFCAPGALSATVLADILEIEQGWGGSAITGPALFHPKQPLVRFFGLDNPMKNVQYYGESISLLAKNVRERLDQDPIAAATGIYVDTPAELVAQENKELARSLVARIIADFAINVVLVVGADGSDLVDEIKKIVNTSATEQQQTPALDTTTPPIEETDPSKSTSADTTTENSSVTPSPSTITHKVTVVSVPKSGGAVIRSPEFLVSMQSRLINEYFYGTPKQPLSPYTITVDYSMLHIYRIAEDKLSDSGEVLSGDTAGAEFTANGSNDDDDDDYYEPFDESARAPVASTTSTTGVVTSSVPKKPKYLIKLEPSSIVENGLLAVVDASVDDSIDSIAKAAVRCFVHVVEADDNRRKMRILMPIHGRLPNKPFILGDFRYTE</sequence>
<evidence type="ECO:0000259" key="10">
    <source>
        <dbReference type="Pfam" id="PF06807"/>
    </source>
</evidence>
<protein>
    <recommendedName>
        <fullName evidence="3">Polynucleotide 5'-hydroxyl-kinase GRC3</fullName>
    </recommendedName>
    <alternativeName>
        <fullName evidence="2">Polynucleotide 5'-hydroxyl-kinase grc3</fullName>
    </alternativeName>
</protein>
<comment type="subunit">
    <text evidence="8">Component of a pre-mRNA cleavage factor complex. Interacts directly with PCF11.</text>
</comment>
<feature type="domain" description="Clp1 C-terminal" evidence="10">
    <location>
        <begin position="506"/>
        <end position="663"/>
    </location>
</feature>
<evidence type="ECO:0000256" key="5">
    <source>
        <dbReference type="ARBA" id="ARBA00022741"/>
    </source>
</evidence>
<feature type="binding site" evidence="8">
    <location>
        <begin position="252"/>
        <end position="257"/>
    </location>
    <ligand>
        <name>ATP</name>
        <dbReference type="ChEBI" id="CHEBI:30616"/>
    </ligand>
</feature>
<keyword evidence="7 8" id="KW-0539">Nucleus</keyword>
<dbReference type="InterPro" id="IPR032319">
    <property type="entry name" value="CLP1_P"/>
</dbReference>
<dbReference type="InterPro" id="IPR027417">
    <property type="entry name" value="P-loop_NTPase"/>
</dbReference>
<dbReference type="InterPro" id="IPR032324">
    <property type="entry name" value="Clp1_N"/>
</dbReference>
<evidence type="ECO:0000256" key="8">
    <source>
        <dbReference type="HAMAP-Rule" id="MF_03035"/>
    </source>
</evidence>
<feature type="compositionally biased region" description="Polar residues" evidence="9">
    <location>
        <begin position="178"/>
        <end position="192"/>
    </location>
</feature>
<dbReference type="EMBL" id="CABVLU010000003">
    <property type="protein sequence ID" value="VVT54229.1"/>
    <property type="molecule type" value="Genomic_DNA"/>
</dbReference>
<evidence type="ECO:0000313" key="14">
    <source>
        <dbReference type="Proteomes" id="UP000398389"/>
    </source>
</evidence>
<dbReference type="PANTHER" id="PTHR12755:SF6">
    <property type="entry name" value="POLYRIBONUCLEOTIDE 5'-HYDROXYL-KINASE CLP1"/>
    <property type="match status" value="1"/>
</dbReference>
<dbReference type="GO" id="GO:0005849">
    <property type="term" value="C:mRNA cleavage factor complex"/>
    <property type="evidence" value="ECO:0007669"/>
    <property type="project" value="UniProtKB-UniRule"/>
</dbReference>
<evidence type="ECO:0000256" key="6">
    <source>
        <dbReference type="ARBA" id="ARBA00022840"/>
    </source>
</evidence>
<comment type="similarity">
    <text evidence="8">Belongs to the Clp1 family. Clp1 subfamily.</text>
</comment>
<dbReference type="Proteomes" id="UP000398389">
    <property type="component" value="Unassembled WGS sequence"/>
</dbReference>
<keyword evidence="14" id="KW-1185">Reference proteome</keyword>
<dbReference type="Pfam" id="PF16575">
    <property type="entry name" value="CLP1_P"/>
    <property type="match status" value="1"/>
</dbReference>